<dbReference type="PROSITE" id="PS50222">
    <property type="entry name" value="EF_HAND_2"/>
    <property type="match status" value="1"/>
</dbReference>
<comment type="caution">
    <text evidence="8">The sequence shown here is derived from an EMBL/GenBank/DDBJ whole genome shotgun (WGS) entry which is preliminary data.</text>
</comment>
<keyword evidence="5" id="KW-0175">Coiled coil</keyword>
<keyword evidence="4" id="KW-0206">Cytoskeleton</keyword>
<feature type="coiled-coil region" evidence="5">
    <location>
        <begin position="1107"/>
        <end position="1187"/>
    </location>
</feature>
<feature type="compositionally biased region" description="Basic and acidic residues" evidence="6">
    <location>
        <begin position="123"/>
        <end position="138"/>
    </location>
</feature>
<feature type="coiled-coil region" evidence="5">
    <location>
        <begin position="1025"/>
        <end position="1066"/>
    </location>
</feature>
<keyword evidence="9" id="KW-1185">Reference proteome</keyword>
<feature type="coiled-coil region" evidence="5">
    <location>
        <begin position="935"/>
        <end position="980"/>
    </location>
</feature>
<evidence type="ECO:0000256" key="5">
    <source>
        <dbReference type="SAM" id="Coils"/>
    </source>
</evidence>
<comment type="subcellular location">
    <subcellularLocation>
        <location evidence="1">Cytoplasm</location>
        <location evidence="1">Cytoskeleton</location>
        <location evidence="1">Microtubule organizing center</location>
        <location evidence="1">Centrosome</location>
    </subcellularLocation>
</comment>
<keyword evidence="2" id="KW-0963">Cytoplasm</keyword>
<dbReference type="Proteomes" id="UP001367676">
    <property type="component" value="Unassembled WGS sequence"/>
</dbReference>
<evidence type="ECO:0000259" key="7">
    <source>
        <dbReference type="PROSITE" id="PS50222"/>
    </source>
</evidence>
<dbReference type="PANTHER" id="PTHR18905">
    <property type="entry name" value="NINEIN"/>
    <property type="match status" value="1"/>
</dbReference>
<evidence type="ECO:0000256" key="2">
    <source>
        <dbReference type="ARBA" id="ARBA00022490"/>
    </source>
</evidence>
<dbReference type="GO" id="GO:0005813">
    <property type="term" value="C:centrosome"/>
    <property type="evidence" value="ECO:0007669"/>
    <property type="project" value="UniProtKB-SubCell"/>
</dbReference>
<dbReference type="InterPro" id="IPR011992">
    <property type="entry name" value="EF-hand-dom_pair"/>
</dbReference>
<proteinExistence type="predicted"/>
<evidence type="ECO:0000256" key="4">
    <source>
        <dbReference type="ARBA" id="ARBA00023212"/>
    </source>
</evidence>
<evidence type="ECO:0000313" key="9">
    <source>
        <dbReference type="Proteomes" id="UP001367676"/>
    </source>
</evidence>
<feature type="region of interest" description="Disordered" evidence="6">
    <location>
        <begin position="764"/>
        <end position="786"/>
    </location>
</feature>
<evidence type="ECO:0000256" key="6">
    <source>
        <dbReference type="SAM" id="MobiDB-lite"/>
    </source>
</evidence>
<dbReference type="AlphaFoldDB" id="A0AAN9Y285"/>
<feature type="compositionally biased region" description="Basic and acidic residues" evidence="6">
    <location>
        <begin position="764"/>
        <end position="779"/>
    </location>
</feature>
<feature type="domain" description="EF-hand" evidence="7">
    <location>
        <begin position="7"/>
        <end position="42"/>
    </location>
</feature>
<evidence type="ECO:0000313" key="8">
    <source>
        <dbReference type="EMBL" id="KAK7580333.1"/>
    </source>
</evidence>
<feature type="region of interest" description="Disordered" evidence="6">
    <location>
        <begin position="80"/>
        <end position="138"/>
    </location>
</feature>
<evidence type="ECO:0000256" key="1">
    <source>
        <dbReference type="ARBA" id="ARBA00004300"/>
    </source>
</evidence>
<dbReference type="GO" id="GO:0005509">
    <property type="term" value="F:calcium ion binding"/>
    <property type="evidence" value="ECO:0007669"/>
    <property type="project" value="InterPro"/>
</dbReference>
<dbReference type="InterPro" id="IPR002048">
    <property type="entry name" value="EF_hand_dom"/>
</dbReference>
<feature type="region of interest" description="Disordered" evidence="6">
    <location>
        <begin position="811"/>
        <end position="838"/>
    </location>
</feature>
<keyword evidence="3" id="KW-0597">Phosphoprotein</keyword>
<feature type="compositionally biased region" description="Polar residues" evidence="6">
    <location>
        <begin position="80"/>
        <end position="90"/>
    </location>
</feature>
<dbReference type="EMBL" id="JBBCAQ010000034">
    <property type="protein sequence ID" value="KAK7580333.1"/>
    <property type="molecule type" value="Genomic_DNA"/>
</dbReference>
<dbReference type="SUPFAM" id="SSF47473">
    <property type="entry name" value="EF-hand"/>
    <property type="match status" value="1"/>
</dbReference>
<feature type="coiled-coil region" evidence="5">
    <location>
        <begin position="425"/>
        <end position="535"/>
    </location>
</feature>
<accession>A0AAN9Y285</accession>
<gene>
    <name evidence="8" type="ORF">V9T40_000962</name>
</gene>
<feature type="coiled-coil region" evidence="5">
    <location>
        <begin position="360"/>
        <end position="387"/>
    </location>
</feature>
<dbReference type="GO" id="GO:0034454">
    <property type="term" value="P:microtubule anchoring at centrosome"/>
    <property type="evidence" value="ECO:0007669"/>
    <property type="project" value="TreeGrafter"/>
</dbReference>
<organism evidence="8 9">
    <name type="scientific">Parthenolecanium corni</name>
    <dbReference type="NCBI Taxonomy" id="536013"/>
    <lineage>
        <taxon>Eukaryota</taxon>
        <taxon>Metazoa</taxon>
        <taxon>Ecdysozoa</taxon>
        <taxon>Arthropoda</taxon>
        <taxon>Hexapoda</taxon>
        <taxon>Insecta</taxon>
        <taxon>Pterygota</taxon>
        <taxon>Neoptera</taxon>
        <taxon>Paraneoptera</taxon>
        <taxon>Hemiptera</taxon>
        <taxon>Sternorrhyncha</taxon>
        <taxon>Coccoidea</taxon>
        <taxon>Coccidae</taxon>
        <taxon>Parthenolecanium</taxon>
    </lineage>
</organism>
<feature type="coiled-coil region" evidence="5">
    <location>
        <begin position="648"/>
        <end position="675"/>
    </location>
</feature>
<dbReference type="PANTHER" id="PTHR18905:SF13">
    <property type="entry name" value="NON-CENTROSOMAL MICROTUBULE ARRAY"/>
    <property type="match status" value="1"/>
</dbReference>
<evidence type="ECO:0000256" key="3">
    <source>
        <dbReference type="ARBA" id="ARBA00022553"/>
    </source>
</evidence>
<sequence length="1197" mass="136640">MEEEIDPYERQLLAVFKSCDDNGTGVLDEDGFIQLCDALQLEETHRDLLTTRLCFDNKCRVEFPQFRDALLAVLASLKSPTSDCDDQTSFYDEIDNRDSPKRVFGGKKYGRRSRPNSTDQDEEKYGDPLTPDREDTFESEIDMMRSENEGKKTKSRSSSIDDYEIESLCKHLGVHKSQIIGSPEIISICNSMGITNSVYELLQEKINNIISQTNSVDKTGLTYGQFFHLIKKLGYTTDSSAIAIPSTNLSKAGTPFNDDGISSIDINASGCISYDTLVYLFENAGISDAGIFLNDLGISPQFDVNLSELAGQLQEELLNVQRCMDDSSNQLYTLLNPHLLLLQASVVVSQAQIKWYRLCMEQMQCERDKLRNDLMIANERASLLAQEVDDNHARMENSVQQKLKLLEQKHTDQIKKLTYQWSVEREQLTNQNLKMEKQLEQLLHDETKLRSEVASLKQDYENMEKENRNLLDQLVNAETMRDELEREIQRLSLLKKKVLELESSNEQAISFLEKMNQLQAENIMLRDKNDELAIELENVTLKSMQNRNGCSKRRGNLPLEVEENSDTDTTTIATHRMFPKVRKYSTERDLSVSIDGTHSENVSIGLMTHCESGVEADISTSSSSLERLKVTNNDNDIDIVDRTADRCADDLEKQCETLQQRLDQVQKEILKILSEKRACSEENCALKLQISELMTRLPGGSDLGADQANGADVRSSVTSASAFSTAICHTWSPSLMAARSSSPESLENRVLCDAEALQFVENESRLAEPPTPEKAEEHTAPSQTIDATCSSMLTAVSEEENEMEWKTIGDEQKAGEEATGGSPTDTESGAAAGETQEKPVNYKTLLQNYDQLAKEKKTLSDKCEELSSCLELLRSEYDSCEEYWASKLDEERQLFEEEQRINDEKFVELKIKIDEYSEMFGAESMSSKLPPIAENDKLEKEVNDLQEEFRVYKEKMELENREKQNEIERLMRIISLYENSDPTVKQMNLEIEHSLESVKSDKTYTVDQPSHEYQDIANVIDEAALKLKTTKLNELKNRKKLLKKDCDKLEREKEKLMEHLVKMMSESRMTYNLTPCSHAVQQHNAEISKSGILVRLRHQEMKNRHLRNALLQQQKKLNKTMRDMLEQHEKELAKYRSALSSSQEMWQSLQETTKKQTKQISEADELAKDLYCENAQLRATIHQLELQRLDCPSPVLL</sequence>
<name>A0AAN9Y285_9HEMI</name>
<protein>
    <recommendedName>
        <fullName evidence="7">EF-hand domain-containing protein</fullName>
    </recommendedName>
</protein>
<reference evidence="8 9" key="1">
    <citation type="submission" date="2024-03" db="EMBL/GenBank/DDBJ databases">
        <title>Adaptation during the transition from Ophiocordyceps entomopathogen to insect associate is accompanied by gene loss and intensified selection.</title>
        <authorList>
            <person name="Ward C.M."/>
            <person name="Onetto C.A."/>
            <person name="Borneman A.R."/>
        </authorList>
    </citation>
    <scope>NUCLEOTIDE SEQUENCE [LARGE SCALE GENOMIC DNA]</scope>
    <source>
        <strain evidence="8">AWRI1</strain>
        <tissue evidence="8">Single Adult Female</tissue>
    </source>
</reference>
<feature type="compositionally biased region" description="Basic residues" evidence="6">
    <location>
        <begin position="104"/>
        <end position="114"/>
    </location>
</feature>